<evidence type="ECO:0000313" key="1">
    <source>
        <dbReference type="EMBL" id="CAD9778458.1"/>
    </source>
</evidence>
<sequence length="132" mass="15862">MDTYKRKSTEELVVKFRQGKGTQPASRLKDYISYYGYTDNKRPWIGCKLHYLFVTEKSKRVAATNSMVHKYELKLKQYARKNNLLVDRGDERILIRLSKLMKILEYQLMKKETLSNNSKKKYLMKRLNHLTY</sequence>
<name>A0A7S2U5I5_9EUKA</name>
<reference evidence="1" key="1">
    <citation type="submission" date="2021-01" db="EMBL/GenBank/DDBJ databases">
        <authorList>
            <person name="Corre E."/>
            <person name="Pelletier E."/>
            <person name="Niang G."/>
            <person name="Scheremetjew M."/>
            <person name="Finn R."/>
            <person name="Kale V."/>
            <person name="Holt S."/>
            <person name="Cochrane G."/>
            <person name="Meng A."/>
            <person name="Brown T."/>
            <person name="Cohen L."/>
        </authorList>
    </citation>
    <scope>NUCLEOTIDE SEQUENCE</scope>
    <source>
        <strain evidence="1">CCMP622</strain>
    </source>
</reference>
<dbReference type="EMBL" id="HBHP01036495">
    <property type="protein sequence ID" value="CAD9778458.1"/>
    <property type="molecule type" value="Transcribed_RNA"/>
</dbReference>
<accession>A0A7S2U5I5</accession>
<gene>
    <name evidence="1" type="ORF">LSP00402_LOCUS22474</name>
</gene>
<protein>
    <submittedName>
        <fullName evidence="1">Uncharacterized protein</fullName>
    </submittedName>
</protein>
<organism evidence="1">
    <name type="scientific">Lotharella oceanica</name>
    <dbReference type="NCBI Taxonomy" id="641309"/>
    <lineage>
        <taxon>Eukaryota</taxon>
        <taxon>Sar</taxon>
        <taxon>Rhizaria</taxon>
        <taxon>Cercozoa</taxon>
        <taxon>Chlorarachniophyceae</taxon>
        <taxon>Lotharella</taxon>
    </lineage>
</organism>
<dbReference type="AlphaFoldDB" id="A0A7S2U5I5"/>
<proteinExistence type="predicted"/>